<dbReference type="EMBL" id="CAJEWN010000427">
    <property type="protein sequence ID" value="CAD2182296.1"/>
    <property type="molecule type" value="Genomic_DNA"/>
</dbReference>
<evidence type="ECO:0000313" key="2">
    <source>
        <dbReference type="EMBL" id="CAD2182296.1"/>
    </source>
</evidence>
<dbReference type="Proteomes" id="UP000580250">
    <property type="component" value="Unassembled WGS sequence"/>
</dbReference>
<feature type="compositionally biased region" description="Basic and acidic residues" evidence="1">
    <location>
        <begin position="128"/>
        <end position="137"/>
    </location>
</feature>
<dbReference type="AlphaFoldDB" id="A0A6V7W519"/>
<evidence type="ECO:0000256" key="1">
    <source>
        <dbReference type="SAM" id="MobiDB-lite"/>
    </source>
</evidence>
<organism evidence="2 3">
    <name type="scientific">Meloidogyne enterolobii</name>
    <name type="common">Root-knot nematode worm</name>
    <name type="synonym">Meloidogyne mayaguensis</name>
    <dbReference type="NCBI Taxonomy" id="390850"/>
    <lineage>
        <taxon>Eukaryota</taxon>
        <taxon>Metazoa</taxon>
        <taxon>Ecdysozoa</taxon>
        <taxon>Nematoda</taxon>
        <taxon>Chromadorea</taxon>
        <taxon>Rhabditida</taxon>
        <taxon>Tylenchina</taxon>
        <taxon>Tylenchomorpha</taxon>
        <taxon>Tylenchoidea</taxon>
        <taxon>Meloidogynidae</taxon>
        <taxon>Meloidogyninae</taxon>
        <taxon>Meloidogyne</taxon>
    </lineage>
</organism>
<accession>A0A6V7W519</accession>
<feature type="region of interest" description="Disordered" evidence="1">
    <location>
        <begin position="1"/>
        <end position="41"/>
    </location>
</feature>
<reference evidence="2 3" key="1">
    <citation type="submission" date="2020-08" db="EMBL/GenBank/DDBJ databases">
        <authorList>
            <person name="Koutsovoulos G."/>
            <person name="Danchin GJ E."/>
        </authorList>
    </citation>
    <scope>NUCLEOTIDE SEQUENCE [LARGE SCALE GENOMIC DNA]</scope>
</reference>
<comment type="caution">
    <text evidence="2">The sequence shown here is derived from an EMBL/GenBank/DDBJ whole genome shotgun (WGS) entry which is preliminary data.</text>
</comment>
<name>A0A6V7W519_MELEN</name>
<gene>
    <name evidence="2" type="ORF">MENT_LOCUS34499</name>
</gene>
<proteinExistence type="predicted"/>
<sequence length="150" mass="17045">MKTIGHEKNLHEGDYPQYIPEGGQQNFAHPVYQSGGHQPFDYSAYTHQGRFTSEGLPPQQPDLRLFGKDIYVKDQHSGTNLDDYQDATFPASLYPSTEEEEHRMLLRAQEESARNAPFRSGNLAIGEGRPRQRERTSRRGSSRPEGILLT</sequence>
<feature type="compositionally biased region" description="Basic and acidic residues" evidence="1">
    <location>
        <begin position="1"/>
        <end position="14"/>
    </location>
</feature>
<feature type="region of interest" description="Disordered" evidence="1">
    <location>
        <begin position="109"/>
        <end position="150"/>
    </location>
</feature>
<protein>
    <submittedName>
        <fullName evidence="2">Uncharacterized protein</fullName>
    </submittedName>
</protein>
<evidence type="ECO:0000313" key="3">
    <source>
        <dbReference type="Proteomes" id="UP000580250"/>
    </source>
</evidence>